<reference evidence="6 7" key="1">
    <citation type="journal article" date="2016" name="Mol. Biol. Evol.">
        <title>Genome-Wide Survey of Gut Fungi (Harpellales) Reveals the First Horizontally Transferred Ubiquitin Gene from a Mosquito Host.</title>
        <authorList>
            <person name="Wang Y."/>
            <person name="White M.M."/>
            <person name="Kvist S."/>
            <person name="Moncalvo J.M."/>
        </authorList>
    </citation>
    <scope>NUCLEOTIDE SEQUENCE [LARGE SCALE GENOMIC DNA]</scope>
    <source>
        <strain evidence="6 7">ALG-7-W6</strain>
    </source>
</reference>
<evidence type="ECO:0000256" key="2">
    <source>
        <dbReference type="ARBA" id="ARBA00022692"/>
    </source>
</evidence>
<comment type="subcellular location">
    <subcellularLocation>
        <location evidence="1">Membrane</location>
    </subcellularLocation>
</comment>
<evidence type="ECO:0000313" key="7">
    <source>
        <dbReference type="Proteomes" id="UP000187455"/>
    </source>
</evidence>
<keyword evidence="2 5" id="KW-0812">Transmembrane</keyword>
<dbReference type="Pfam" id="PF23489">
    <property type="entry name" value="V-ATPase_su_f"/>
    <property type="match status" value="1"/>
</dbReference>
<keyword evidence="3 5" id="KW-1133">Transmembrane helix</keyword>
<sequence length="87" mass="9630">MGLVMFSMFAAVSMQIVSVFGAIFLALMGFLFTKKVSEFTESIHDPDDPIAVGRACYSAAIIYAVMFLFCSCQVYANKRQARNQLSL</sequence>
<dbReference type="EMBL" id="LSSL01007763">
    <property type="protein sequence ID" value="OLY77641.1"/>
    <property type="molecule type" value="Genomic_DNA"/>
</dbReference>
<proteinExistence type="predicted"/>
<evidence type="ECO:0000256" key="3">
    <source>
        <dbReference type="ARBA" id="ARBA00022989"/>
    </source>
</evidence>
<dbReference type="AlphaFoldDB" id="A0A1R0GL74"/>
<accession>A0A1R0GL74</accession>
<evidence type="ECO:0000256" key="1">
    <source>
        <dbReference type="ARBA" id="ARBA00004370"/>
    </source>
</evidence>
<dbReference type="Proteomes" id="UP000187455">
    <property type="component" value="Unassembled WGS sequence"/>
</dbReference>
<dbReference type="InterPro" id="IPR056552">
    <property type="entry name" value="Ribonucl_Kappa"/>
</dbReference>
<dbReference type="GO" id="GO:0016020">
    <property type="term" value="C:membrane"/>
    <property type="evidence" value="ECO:0007669"/>
    <property type="project" value="UniProtKB-SubCell"/>
</dbReference>
<protein>
    <submittedName>
        <fullName evidence="6">Uncharacterized protein</fullName>
    </submittedName>
</protein>
<keyword evidence="4 5" id="KW-0472">Membrane</keyword>
<feature type="transmembrane region" description="Helical" evidence="5">
    <location>
        <begin position="12"/>
        <end position="32"/>
    </location>
</feature>
<name>A0A1R0GL74_9FUNG</name>
<keyword evidence="7" id="KW-1185">Reference proteome</keyword>
<evidence type="ECO:0000256" key="4">
    <source>
        <dbReference type="ARBA" id="ARBA00023136"/>
    </source>
</evidence>
<feature type="transmembrane region" description="Helical" evidence="5">
    <location>
        <begin position="52"/>
        <end position="76"/>
    </location>
</feature>
<dbReference type="OrthoDB" id="67317at2759"/>
<comment type="caution">
    <text evidence="6">The sequence shown here is derived from an EMBL/GenBank/DDBJ whole genome shotgun (WGS) entry which is preliminary data.</text>
</comment>
<dbReference type="STRING" id="133383.A0A1R0GL74"/>
<organism evidence="6 7">
    <name type="scientific">Smittium mucronatum</name>
    <dbReference type="NCBI Taxonomy" id="133383"/>
    <lineage>
        <taxon>Eukaryota</taxon>
        <taxon>Fungi</taxon>
        <taxon>Fungi incertae sedis</taxon>
        <taxon>Zoopagomycota</taxon>
        <taxon>Kickxellomycotina</taxon>
        <taxon>Harpellomycetes</taxon>
        <taxon>Harpellales</taxon>
        <taxon>Legeriomycetaceae</taxon>
        <taxon>Smittium</taxon>
    </lineage>
</organism>
<evidence type="ECO:0000313" key="6">
    <source>
        <dbReference type="EMBL" id="OLY77641.1"/>
    </source>
</evidence>
<evidence type="ECO:0000256" key="5">
    <source>
        <dbReference type="SAM" id="Phobius"/>
    </source>
</evidence>
<gene>
    <name evidence="6" type="ORF">AYI68_g8323</name>
</gene>